<proteinExistence type="predicted"/>
<dbReference type="AlphaFoldDB" id="A0A2H0RLY9"/>
<dbReference type="InterPro" id="IPR025714">
    <property type="entry name" value="Methyltranfer_dom"/>
</dbReference>
<dbReference type="SUPFAM" id="SSF53335">
    <property type="entry name" value="S-adenosyl-L-methionine-dependent methyltransferases"/>
    <property type="match status" value="1"/>
</dbReference>
<reference evidence="2 3" key="1">
    <citation type="submission" date="2017-09" db="EMBL/GenBank/DDBJ databases">
        <title>Depth-based differentiation of microbial function through sediment-hosted aquifers and enrichment of novel symbionts in the deep terrestrial subsurface.</title>
        <authorList>
            <person name="Probst A.J."/>
            <person name="Ladd B."/>
            <person name="Jarett J.K."/>
            <person name="Geller-Mcgrath D.E."/>
            <person name="Sieber C.M."/>
            <person name="Emerson J.B."/>
            <person name="Anantharaman K."/>
            <person name="Thomas B.C."/>
            <person name="Malmstrom R."/>
            <person name="Stieglmeier M."/>
            <person name="Klingl A."/>
            <person name="Woyke T."/>
            <person name="Ryan C.M."/>
            <person name="Banfield J.F."/>
        </authorList>
    </citation>
    <scope>NUCLEOTIDE SEQUENCE [LARGE SCALE GENOMIC DNA]</scope>
    <source>
        <strain evidence="2">CG10_big_fil_rev_8_21_14_0_10_45_14</strain>
    </source>
</reference>
<organism evidence="2 3">
    <name type="scientific">Candidatus Vogelbacteria bacterium CG10_big_fil_rev_8_21_14_0_10_45_14</name>
    <dbReference type="NCBI Taxonomy" id="1975042"/>
    <lineage>
        <taxon>Bacteria</taxon>
        <taxon>Candidatus Vogeliibacteriota</taxon>
    </lineage>
</organism>
<dbReference type="EMBL" id="PCYL01000014">
    <property type="protein sequence ID" value="PIR47014.1"/>
    <property type="molecule type" value="Genomic_DNA"/>
</dbReference>
<protein>
    <recommendedName>
        <fullName evidence="1">Methyltransferase domain-containing protein</fullName>
    </recommendedName>
</protein>
<dbReference type="Pfam" id="PF13847">
    <property type="entry name" value="Methyltransf_31"/>
    <property type="match status" value="1"/>
</dbReference>
<dbReference type="Proteomes" id="UP000230833">
    <property type="component" value="Unassembled WGS sequence"/>
</dbReference>
<dbReference type="CDD" id="cd02440">
    <property type="entry name" value="AdoMet_MTases"/>
    <property type="match status" value="1"/>
</dbReference>
<evidence type="ECO:0000313" key="2">
    <source>
        <dbReference type="EMBL" id="PIR47014.1"/>
    </source>
</evidence>
<evidence type="ECO:0000313" key="3">
    <source>
        <dbReference type="Proteomes" id="UP000230833"/>
    </source>
</evidence>
<gene>
    <name evidence="2" type="ORF">COV07_01235</name>
</gene>
<evidence type="ECO:0000259" key="1">
    <source>
        <dbReference type="Pfam" id="PF13847"/>
    </source>
</evidence>
<feature type="domain" description="Methyltransferase" evidence="1">
    <location>
        <begin position="47"/>
        <end position="156"/>
    </location>
</feature>
<dbReference type="InterPro" id="IPR029063">
    <property type="entry name" value="SAM-dependent_MTases_sf"/>
</dbReference>
<comment type="caution">
    <text evidence="2">The sequence shown here is derived from an EMBL/GenBank/DDBJ whole genome shotgun (WGS) entry which is preliminary data.</text>
</comment>
<name>A0A2H0RLY9_9BACT</name>
<sequence>MFEDNFCGGFCPHEGIDCGGGVGDNVYVAFSDPKENISHLHFPASGTVVDIGAGSGHHAIELALRLREMDGKVIAIDIQKDLLQRVKTEALRLGLDNIETIWGDAEEMRGTELGDASCDAALVSNVLFQLEERDVFAQELWRIVKSGGEVLIVDWSDGFGGMGPKPEVLVSRNDTEALFVRHGFRLKDSFDAGDHHFGILFERVDTM</sequence>
<dbReference type="Gene3D" id="3.40.50.150">
    <property type="entry name" value="Vaccinia Virus protein VP39"/>
    <property type="match status" value="1"/>
</dbReference>
<accession>A0A2H0RLY9</accession>